<feature type="compositionally biased region" description="Polar residues" evidence="1">
    <location>
        <begin position="17"/>
        <end position="48"/>
    </location>
</feature>
<feature type="region of interest" description="Disordered" evidence="1">
    <location>
        <begin position="1"/>
        <end position="204"/>
    </location>
</feature>
<organism evidence="2 3">
    <name type="scientific">Xylaria multiplex</name>
    <dbReference type="NCBI Taxonomy" id="323545"/>
    <lineage>
        <taxon>Eukaryota</taxon>
        <taxon>Fungi</taxon>
        <taxon>Dikarya</taxon>
        <taxon>Ascomycota</taxon>
        <taxon>Pezizomycotina</taxon>
        <taxon>Sordariomycetes</taxon>
        <taxon>Xylariomycetidae</taxon>
        <taxon>Xylariales</taxon>
        <taxon>Xylariaceae</taxon>
        <taxon>Xylaria</taxon>
    </lineage>
</organism>
<gene>
    <name evidence="2" type="ORF">GQX73_g202</name>
</gene>
<dbReference type="AlphaFoldDB" id="A0A7C8MYD5"/>
<dbReference type="EMBL" id="WUBL01000001">
    <property type="protein sequence ID" value="KAF2973488.1"/>
    <property type="molecule type" value="Genomic_DNA"/>
</dbReference>
<feature type="compositionally biased region" description="Basic and acidic residues" evidence="1">
    <location>
        <begin position="127"/>
        <end position="137"/>
    </location>
</feature>
<dbReference type="Proteomes" id="UP000481858">
    <property type="component" value="Unassembled WGS sequence"/>
</dbReference>
<evidence type="ECO:0000313" key="2">
    <source>
        <dbReference type="EMBL" id="KAF2973488.1"/>
    </source>
</evidence>
<evidence type="ECO:0000256" key="1">
    <source>
        <dbReference type="SAM" id="MobiDB-lite"/>
    </source>
</evidence>
<dbReference type="InParanoid" id="A0A7C8MYD5"/>
<name>A0A7C8MYD5_9PEZI</name>
<feature type="compositionally biased region" description="Polar residues" evidence="1">
    <location>
        <begin position="117"/>
        <end position="126"/>
    </location>
</feature>
<keyword evidence="3" id="KW-1185">Reference proteome</keyword>
<accession>A0A7C8MYD5</accession>
<evidence type="ECO:0000313" key="3">
    <source>
        <dbReference type="Proteomes" id="UP000481858"/>
    </source>
</evidence>
<sequence>MSNQTSSVSAARDVSIGKSSTTSNISGSTPRITPSHITSGASENTSGGSAPKAITPNIVNPIATAVRDSNTGGASSATPNLNPRHTQAGNTATNTRAAVGADVSPATGGHGGGATDVQVNNSVSESTKSKVETEKSIQSRATATEQHEPAAFKAPAPIHNISSPAPPSAGVVDQIAGHKRSLDEGPGSANAEQPEPKRLSVHPS</sequence>
<feature type="compositionally biased region" description="Polar residues" evidence="1">
    <location>
        <begin position="67"/>
        <end position="96"/>
    </location>
</feature>
<reference evidence="2 3" key="1">
    <citation type="submission" date="2019-12" db="EMBL/GenBank/DDBJ databases">
        <title>Draft genome sequence of the ascomycete Xylaria multiplex DSM 110363.</title>
        <authorList>
            <person name="Buettner E."/>
            <person name="Kellner H."/>
        </authorList>
    </citation>
    <scope>NUCLEOTIDE SEQUENCE [LARGE SCALE GENOMIC DNA]</scope>
    <source>
        <strain evidence="2 3">DSM 110363</strain>
    </source>
</reference>
<proteinExistence type="predicted"/>
<comment type="caution">
    <text evidence="2">The sequence shown here is derived from an EMBL/GenBank/DDBJ whole genome shotgun (WGS) entry which is preliminary data.</text>
</comment>
<protein>
    <submittedName>
        <fullName evidence="2">Uncharacterized protein</fullName>
    </submittedName>
</protein>